<dbReference type="Gene3D" id="3.40.47.10">
    <property type="match status" value="1"/>
</dbReference>
<protein>
    <recommendedName>
        <fullName evidence="4">3-ketoacyl-CoA synthase</fullName>
        <ecNumber evidence="4">2.3.1.-</ecNumber>
    </recommendedName>
</protein>
<evidence type="ECO:0000256" key="5">
    <source>
        <dbReference type="PIRSR" id="PIRSR036417-1"/>
    </source>
</evidence>
<keyword evidence="10" id="KW-1185">Reference proteome</keyword>
<comment type="caution">
    <text evidence="9">The sequence shown here is derived from an EMBL/GenBank/DDBJ whole genome shotgun (WGS) entry which is preliminary data.</text>
</comment>
<dbReference type="GO" id="GO:0006633">
    <property type="term" value="P:fatty acid biosynthetic process"/>
    <property type="evidence" value="ECO:0007669"/>
    <property type="project" value="UniProtKB-UniPathway"/>
</dbReference>
<dbReference type="SUPFAM" id="SSF53901">
    <property type="entry name" value="Thiolase-like"/>
    <property type="match status" value="2"/>
</dbReference>
<keyword evidence="3 4" id="KW-0012">Acyltransferase</keyword>
<evidence type="ECO:0000256" key="4">
    <source>
        <dbReference type="PIRNR" id="PIRNR036417"/>
    </source>
</evidence>
<keyword evidence="6" id="KW-0812">Transmembrane</keyword>
<dbReference type="PANTHER" id="PTHR31561">
    <property type="entry name" value="3-KETOACYL-COA SYNTHASE"/>
    <property type="match status" value="1"/>
</dbReference>
<evidence type="ECO:0000256" key="2">
    <source>
        <dbReference type="ARBA" id="ARBA00022679"/>
    </source>
</evidence>
<dbReference type="InterPro" id="IPR012392">
    <property type="entry name" value="3-ktacl-CoA_syn"/>
</dbReference>
<evidence type="ECO:0000256" key="3">
    <source>
        <dbReference type="ARBA" id="ARBA00023315"/>
    </source>
</evidence>
<evidence type="ECO:0000256" key="6">
    <source>
        <dbReference type="SAM" id="Phobius"/>
    </source>
</evidence>
<name>A0A3S3NNJ2_9MAGN</name>
<keyword evidence="2 4" id="KW-0808">Transferase</keyword>
<organism evidence="9 10">
    <name type="scientific">Cinnamomum micranthum f. kanehirae</name>
    <dbReference type="NCBI Taxonomy" id="337451"/>
    <lineage>
        <taxon>Eukaryota</taxon>
        <taxon>Viridiplantae</taxon>
        <taxon>Streptophyta</taxon>
        <taxon>Embryophyta</taxon>
        <taxon>Tracheophyta</taxon>
        <taxon>Spermatophyta</taxon>
        <taxon>Magnoliopsida</taxon>
        <taxon>Magnoliidae</taxon>
        <taxon>Laurales</taxon>
        <taxon>Lauraceae</taxon>
        <taxon>Cinnamomum</taxon>
    </lineage>
</organism>
<dbReference type="EC" id="2.3.1.-" evidence="4"/>
<comment type="pathway">
    <text evidence="4">Lipid metabolism; fatty acid biosynthesis.</text>
</comment>
<dbReference type="InterPro" id="IPR016039">
    <property type="entry name" value="Thiolase-like"/>
</dbReference>
<sequence>MKALTQIQLLQATVAALLTATVLLRSILSTTTINLLFHHLSQNQIVLLSLTWCISISLFFYYSRRRRPVLLLDYSCFKPDFDRKCSLEVALYFVRRSRRFNTVSEEFMRGIYLKSGLSDDTYAPPFIFQTDYEAKLESAIQEAKEGMFSAVDSVLSKTQIDPSRLDAVIVTCGSFSPCPSLSSLIVNRYKLRSDIKSFNLSGMGCSSGVLSIDMAARLLNKSRAIGYVLVVVTESISLNWYFGDNRSMLVTNCIFRVGCAAAIVTNDPARRSSAKMELVRSLRTHHGADDACYNAALQEEDAQGNVGIALTKDLVRVAGEGLRQHIQTLAPRVLPVRELLLYAYSILSSVLSKGEVKPVVPDFTAAFEHICIHTGGKAVINQLSRLMRLGDDVTEPARMCLHRFGNTSSSLVFYELAYFDAKGRVKKGDKMWMLAFGTGFKVCSLVWKAVKDSKNDSDNPWNDCIHRFPVKVW</sequence>
<reference evidence="9 10" key="1">
    <citation type="journal article" date="2019" name="Nat. Plants">
        <title>Stout camphor tree genome fills gaps in understanding of flowering plant genome evolution.</title>
        <authorList>
            <person name="Chaw S.M."/>
            <person name="Liu Y.C."/>
            <person name="Wu Y.W."/>
            <person name="Wang H.Y."/>
            <person name="Lin C.I."/>
            <person name="Wu C.S."/>
            <person name="Ke H.M."/>
            <person name="Chang L.Y."/>
            <person name="Hsu C.Y."/>
            <person name="Yang H.T."/>
            <person name="Sudianto E."/>
            <person name="Hsu M.H."/>
            <person name="Wu K.P."/>
            <person name="Wang L.N."/>
            <person name="Leebens-Mack J.H."/>
            <person name="Tsai I.J."/>
        </authorList>
    </citation>
    <scope>NUCLEOTIDE SEQUENCE [LARGE SCALE GENOMIC DNA]</scope>
    <source>
        <strain evidence="10">cv. Chaw 1501</strain>
        <tissue evidence="9">Young leaves</tissue>
    </source>
</reference>
<dbReference type="CDD" id="cd00831">
    <property type="entry name" value="CHS_like"/>
    <property type="match status" value="1"/>
</dbReference>
<dbReference type="Pfam" id="PF08541">
    <property type="entry name" value="ACP_syn_III_C"/>
    <property type="match status" value="1"/>
</dbReference>
<feature type="transmembrane region" description="Helical" evidence="6">
    <location>
        <begin position="224"/>
        <end position="242"/>
    </location>
</feature>
<gene>
    <name evidence="9" type="ORF">CKAN_02497900</name>
</gene>
<feature type="active site" evidence="5">
    <location>
        <position position="285"/>
    </location>
</feature>
<comment type="similarity">
    <text evidence="1 4">Belongs to the thiolase-like superfamily. Chalcone/stilbene synthases family.</text>
</comment>
<keyword evidence="6" id="KW-0472">Membrane</keyword>
<evidence type="ECO:0000313" key="10">
    <source>
        <dbReference type="Proteomes" id="UP000283530"/>
    </source>
</evidence>
<dbReference type="AlphaFoldDB" id="A0A3S3NNJ2"/>
<dbReference type="PIRSF" id="PIRSF036417">
    <property type="entry name" value="3-ktacl-CoA_syn"/>
    <property type="match status" value="1"/>
</dbReference>
<evidence type="ECO:0000256" key="1">
    <source>
        <dbReference type="ARBA" id="ARBA00005531"/>
    </source>
</evidence>
<feature type="domain" description="FAE" evidence="7">
    <location>
        <begin position="61"/>
        <end position="348"/>
    </location>
</feature>
<feature type="active site" evidence="5">
    <location>
        <position position="402"/>
    </location>
</feature>
<dbReference type="Proteomes" id="UP000283530">
    <property type="component" value="Unassembled WGS sequence"/>
</dbReference>
<evidence type="ECO:0000259" key="7">
    <source>
        <dbReference type="Pfam" id="PF08392"/>
    </source>
</evidence>
<feature type="active site" evidence="5">
    <location>
        <position position="373"/>
    </location>
</feature>
<dbReference type="GO" id="GO:0016747">
    <property type="term" value="F:acyltransferase activity, transferring groups other than amino-acyl groups"/>
    <property type="evidence" value="ECO:0007669"/>
    <property type="project" value="InterPro"/>
</dbReference>
<evidence type="ECO:0000313" key="9">
    <source>
        <dbReference type="EMBL" id="RWR95626.1"/>
    </source>
</evidence>
<feature type="active site" evidence="5">
    <location>
        <position position="369"/>
    </location>
</feature>
<dbReference type="InterPro" id="IPR013601">
    <property type="entry name" value="FAE1_typ3_polyketide_synth"/>
</dbReference>
<feature type="transmembrane region" description="Helical" evidence="6">
    <location>
        <begin position="45"/>
        <end position="62"/>
    </location>
</feature>
<dbReference type="GO" id="GO:0016020">
    <property type="term" value="C:membrane"/>
    <property type="evidence" value="ECO:0007669"/>
    <property type="project" value="InterPro"/>
</dbReference>
<dbReference type="Pfam" id="PF08392">
    <property type="entry name" value="FAE1_CUT1_RppA"/>
    <property type="match status" value="1"/>
</dbReference>
<feature type="active site" evidence="5">
    <location>
        <position position="205"/>
    </location>
</feature>
<proteinExistence type="inferred from homology"/>
<keyword evidence="6" id="KW-1133">Transmembrane helix</keyword>
<evidence type="ECO:0000259" key="8">
    <source>
        <dbReference type="Pfam" id="PF08541"/>
    </source>
</evidence>
<dbReference type="STRING" id="337451.A0A3S3NNJ2"/>
<dbReference type="InterPro" id="IPR013747">
    <property type="entry name" value="ACP_syn_III_C"/>
</dbReference>
<dbReference type="UniPathway" id="UPA00094"/>
<dbReference type="OrthoDB" id="329835at2759"/>
<feature type="domain" description="Beta-ketoacyl-[acyl-carrier-protein] synthase III C-terminal" evidence="8">
    <location>
        <begin position="369"/>
        <end position="448"/>
    </location>
</feature>
<accession>A0A3S3NNJ2</accession>
<dbReference type="EMBL" id="QPKB01000011">
    <property type="protein sequence ID" value="RWR95626.1"/>
    <property type="molecule type" value="Genomic_DNA"/>
</dbReference>
<feature type="active site" evidence="5">
    <location>
        <position position="406"/>
    </location>
</feature>